<dbReference type="EMBL" id="JBHSMT010000026">
    <property type="protein sequence ID" value="MFC5475313.1"/>
    <property type="molecule type" value="Genomic_DNA"/>
</dbReference>
<dbReference type="RefSeq" id="WP_378998481.1">
    <property type="nucleotide sequence ID" value="NZ_JBHSMT010000026.1"/>
</dbReference>
<dbReference type="Proteomes" id="UP001596045">
    <property type="component" value="Unassembled WGS sequence"/>
</dbReference>
<evidence type="ECO:0000313" key="4">
    <source>
        <dbReference type="Proteomes" id="UP001596045"/>
    </source>
</evidence>
<name>A0ABW0ME87_9BURK</name>
<feature type="signal peptide" evidence="1">
    <location>
        <begin position="1"/>
        <end position="21"/>
    </location>
</feature>
<protein>
    <submittedName>
        <fullName evidence="3">ABC transporter substrate-binding protein</fullName>
    </submittedName>
</protein>
<gene>
    <name evidence="3" type="ORF">ACFPM8_15240</name>
</gene>
<evidence type="ECO:0000256" key="1">
    <source>
        <dbReference type="SAM" id="SignalP"/>
    </source>
</evidence>
<proteinExistence type="predicted"/>
<dbReference type="Gene3D" id="3.40.190.100">
    <property type="entry name" value="Glycine betaine-binding periplasmic protein, domain 2"/>
    <property type="match status" value="1"/>
</dbReference>
<evidence type="ECO:0000313" key="3">
    <source>
        <dbReference type="EMBL" id="MFC5475313.1"/>
    </source>
</evidence>
<reference evidence="4" key="1">
    <citation type="journal article" date="2019" name="Int. J. Syst. Evol. Microbiol.">
        <title>The Global Catalogue of Microorganisms (GCM) 10K type strain sequencing project: providing services to taxonomists for standard genome sequencing and annotation.</title>
        <authorList>
            <consortium name="The Broad Institute Genomics Platform"/>
            <consortium name="The Broad Institute Genome Sequencing Center for Infectious Disease"/>
            <person name="Wu L."/>
            <person name="Ma J."/>
        </authorList>
    </citation>
    <scope>NUCLEOTIDE SEQUENCE [LARGE SCALE GENOMIC DNA]</scope>
    <source>
        <strain evidence="4">JCM 17066</strain>
    </source>
</reference>
<comment type="caution">
    <text evidence="3">The sequence shown here is derived from an EMBL/GenBank/DDBJ whole genome shotgun (WGS) entry which is preliminary data.</text>
</comment>
<sequence>MKWKPMIAAAALVSAASAAQATAVPQWCAEGKPVRFAGVTWESAQFFTAIASFIVANGYGCKIESVSGSTAVTEAALVANDLQVWMEQWERTNVIKQGRNDGKIALVGSILTGGTREGWFVPAYLVHGDPKRGIKASAPELKSVADLPRYKHLFKDDEEPTRGRFLNCPSGWDCERINNQKFKAYKLAASYTNFRPGTGGALDATISSAYERGKPILFYYWSPAGLMGKYQFIQLQEPEFSEKCWRTLQNNTTDAVCGSGTPSSKLTIGVATPFIKGAPDIIAFFDKFSVAGDIVNHAITEMRERKVDAAVLARDFLQKNKALWKQWVPADVAEKVDSKL</sequence>
<organism evidence="3 4">
    <name type="scientific">Paraherbaspirillum soli</name>
    <dbReference type="NCBI Taxonomy" id="631222"/>
    <lineage>
        <taxon>Bacteria</taxon>
        <taxon>Pseudomonadati</taxon>
        <taxon>Pseudomonadota</taxon>
        <taxon>Betaproteobacteria</taxon>
        <taxon>Burkholderiales</taxon>
        <taxon>Oxalobacteraceae</taxon>
        <taxon>Paraherbaspirillum</taxon>
    </lineage>
</organism>
<dbReference type="CDD" id="cd13641">
    <property type="entry name" value="PBP2_HisX_like"/>
    <property type="match status" value="1"/>
</dbReference>
<evidence type="ECO:0000259" key="2">
    <source>
        <dbReference type="Pfam" id="PF04069"/>
    </source>
</evidence>
<dbReference type="SUPFAM" id="SSF53850">
    <property type="entry name" value="Periplasmic binding protein-like II"/>
    <property type="match status" value="1"/>
</dbReference>
<dbReference type="InterPro" id="IPR007210">
    <property type="entry name" value="ABC_Gly_betaine_transp_sub-bd"/>
</dbReference>
<keyword evidence="4" id="KW-1185">Reference proteome</keyword>
<feature type="domain" description="ABC-type glycine betaine transport system substrate-binding" evidence="2">
    <location>
        <begin position="32"/>
        <end position="319"/>
    </location>
</feature>
<feature type="chain" id="PRO_5045574482" evidence="1">
    <location>
        <begin position="22"/>
        <end position="340"/>
    </location>
</feature>
<keyword evidence="1" id="KW-0732">Signal</keyword>
<dbReference type="Pfam" id="PF04069">
    <property type="entry name" value="OpuAC"/>
    <property type="match status" value="1"/>
</dbReference>
<accession>A0ABW0ME87</accession>